<keyword evidence="2 5" id="KW-0812">Transmembrane</keyword>
<gene>
    <name evidence="7" type="ORF">SAMN05661093_09968</name>
</gene>
<dbReference type="GO" id="GO:0006820">
    <property type="term" value="P:monoatomic anion transport"/>
    <property type="evidence" value="ECO:0007669"/>
    <property type="project" value="TreeGrafter"/>
</dbReference>
<feature type="transmembrane region" description="Helical" evidence="5">
    <location>
        <begin position="114"/>
        <end position="136"/>
    </location>
</feature>
<evidence type="ECO:0000256" key="5">
    <source>
        <dbReference type="SAM" id="Phobius"/>
    </source>
</evidence>
<feature type="transmembrane region" description="Helical" evidence="5">
    <location>
        <begin position="280"/>
        <end position="299"/>
    </location>
</feature>
<comment type="subcellular location">
    <subcellularLocation>
        <location evidence="1">Cell membrane</location>
        <topology evidence="1">Multi-pass membrane protein</topology>
    </subcellularLocation>
</comment>
<evidence type="ECO:0000256" key="2">
    <source>
        <dbReference type="ARBA" id="ARBA00022692"/>
    </source>
</evidence>
<sequence length="545" mass="58424">MTRTFPLWKREFDHYPADGPRFRNLAIVVLATISLYFMIYVTSAVAVSVMQHFGMSFGYFAVVAIIGGVAGAMAALAAGALDRWGRANTVAYGLLLVSLVTTFVVPVVPNKELFLLLSAVMGFVEGLMLVASPAMVRDFSPQLGRATAMGLWNTGPVVGSLVVALVASLTLSSSSWQQEIRYAGITGIVVSVIAIIGLRDLPARIRNQVIVSAQDRALVEARGAAESPEPGRWRTVLRLDVVLPAAGIAFNLLFYLTMVGNSAVFFSTMHGWSEQQASSVNNWVWTSQALSMIVMGILSDRLRVRKPFIVAGTIAAMCCTAVFAVVATSPGVTYPVVVFLLVAISVSGSVSYAPWLAGFTENIERHGAAATAVGLAIWGWTTRVITALAAIAIPLVVTGVTPLVEHGKQVAEAQLRAAPAQAIVAQHPALFEELSRYPATSIPPDLAARAAAEVGPTDLGTVAQAAPDLAILTEFGPEVARASSELPRQWELWFWICVAGQLLFLPTAFLIRGRWSPRRARADLAEHEREVSRELNALAQHSKQP</sequence>
<evidence type="ECO:0000313" key="8">
    <source>
        <dbReference type="Proteomes" id="UP000192674"/>
    </source>
</evidence>
<evidence type="ECO:0000313" key="7">
    <source>
        <dbReference type="EMBL" id="SMD26385.1"/>
    </source>
</evidence>
<dbReference type="Pfam" id="PF07690">
    <property type="entry name" value="MFS_1"/>
    <property type="match status" value="1"/>
</dbReference>
<reference evidence="7 8" key="1">
    <citation type="submission" date="2017-04" db="EMBL/GenBank/DDBJ databases">
        <authorList>
            <person name="Afonso C.L."/>
            <person name="Miller P.J."/>
            <person name="Scott M.A."/>
            <person name="Spackman E."/>
            <person name="Goraichik I."/>
            <person name="Dimitrov K.M."/>
            <person name="Suarez D.L."/>
            <person name="Swayne D.E."/>
        </authorList>
    </citation>
    <scope>NUCLEOTIDE SEQUENCE [LARGE SCALE GENOMIC DNA]</scope>
    <source>
        <strain evidence="7 8">DSM 43828</strain>
    </source>
</reference>
<dbReference type="Gene3D" id="1.20.1250.20">
    <property type="entry name" value="MFS general substrate transporter like domains"/>
    <property type="match status" value="2"/>
</dbReference>
<dbReference type="RefSeq" id="WP_084434138.1">
    <property type="nucleotide sequence ID" value="NZ_FWXV01000014.1"/>
</dbReference>
<evidence type="ECO:0000256" key="3">
    <source>
        <dbReference type="ARBA" id="ARBA00022989"/>
    </source>
</evidence>
<name>A0A1Y5Y8C2_KIBAR</name>
<feature type="transmembrane region" description="Helical" evidence="5">
    <location>
        <begin position="492"/>
        <end position="511"/>
    </location>
</feature>
<dbReference type="InterPro" id="IPR036259">
    <property type="entry name" value="MFS_trans_sf"/>
</dbReference>
<dbReference type="PROSITE" id="PS50850">
    <property type="entry name" value="MFS"/>
    <property type="match status" value="1"/>
</dbReference>
<dbReference type="CDD" id="cd06174">
    <property type="entry name" value="MFS"/>
    <property type="match status" value="1"/>
</dbReference>
<feature type="transmembrane region" description="Helical" evidence="5">
    <location>
        <begin position="56"/>
        <end position="78"/>
    </location>
</feature>
<proteinExistence type="predicted"/>
<dbReference type="InterPro" id="IPR050382">
    <property type="entry name" value="MFS_Na/Anion_cotransporter"/>
</dbReference>
<dbReference type="GO" id="GO:0022857">
    <property type="term" value="F:transmembrane transporter activity"/>
    <property type="evidence" value="ECO:0007669"/>
    <property type="project" value="InterPro"/>
</dbReference>
<feature type="transmembrane region" description="Helical" evidence="5">
    <location>
        <begin position="180"/>
        <end position="198"/>
    </location>
</feature>
<feature type="transmembrane region" description="Helical" evidence="5">
    <location>
        <begin position="25"/>
        <end position="50"/>
    </location>
</feature>
<feature type="transmembrane region" description="Helical" evidence="5">
    <location>
        <begin position="241"/>
        <end position="260"/>
    </location>
</feature>
<dbReference type="GO" id="GO:0005886">
    <property type="term" value="C:plasma membrane"/>
    <property type="evidence" value="ECO:0007669"/>
    <property type="project" value="UniProtKB-SubCell"/>
</dbReference>
<protein>
    <submittedName>
        <fullName evidence="7">Sugar phosphate permease</fullName>
    </submittedName>
</protein>
<dbReference type="OrthoDB" id="3761592at2"/>
<dbReference type="Proteomes" id="UP000192674">
    <property type="component" value="Unassembled WGS sequence"/>
</dbReference>
<keyword evidence="8" id="KW-1185">Reference proteome</keyword>
<dbReference type="EMBL" id="FWXV01000014">
    <property type="protein sequence ID" value="SMD26385.1"/>
    <property type="molecule type" value="Genomic_DNA"/>
</dbReference>
<accession>A0A1Y5Y8C2</accession>
<feature type="transmembrane region" description="Helical" evidence="5">
    <location>
        <begin position="90"/>
        <end position="108"/>
    </location>
</feature>
<feature type="domain" description="Major facilitator superfamily (MFS) profile" evidence="6">
    <location>
        <begin position="24"/>
        <end position="436"/>
    </location>
</feature>
<keyword evidence="4 5" id="KW-0472">Membrane</keyword>
<keyword evidence="3 5" id="KW-1133">Transmembrane helix</keyword>
<evidence type="ECO:0000256" key="1">
    <source>
        <dbReference type="ARBA" id="ARBA00004651"/>
    </source>
</evidence>
<evidence type="ECO:0000256" key="4">
    <source>
        <dbReference type="ARBA" id="ARBA00023136"/>
    </source>
</evidence>
<dbReference type="SUPFAM" id="SSF103473">
    <property type="entry name" value="MFS general substrate transporter"/>
    <property type="match status" value="1"/>
</dbReference>
<evidence type="ECO:0000259" key="6">
    <source>
        <dbReference type="PROSITE" id="PS50850"/>
    </source>
</evidence>
<organism evidence="7 8">
    <name type="scientific">Kibdelosporangium aridum</name>
    <dbReference type="NCBI Taxonomy" id="2030"/>
    <lineage>
        <taxon>Bacteria</taxon>
        <taxon>Bacillati</taxon>
        <taxon>Actinomycetota</taxon>
        <taxon>Actinomycetes</taxon>
        <taxon>Pseudonocardiales</taxon>
        <taxon>Pseudonocardiaceae</taxon>
        <taxon>Kibdelosporangium</taxon>
    </lineage>
</organism>
<dbReference type="PANTHER" id="PTHR11662:SF399">
    <property type="entry name" value="FI19708P1-RELATED"/>
    <property type="match status" value="1"/>
</dbReference>
<feature type="transmembrane region" description="Helical" evidence="5">
    <location>
        <begin position="148"/>
        <end position="168"/>
    </location>
</feature>
<feature type="transmembrane region" description="Helical" evidence="5">
    <location>
        <begin position="308"/>
        <end position="328"/>
    </location>
</feature>
<dbReference type="InterPro" id="IPR011701">
    <property type="entry name" value="MFS"/>
</dbReference>
<dbReference type="PANTHER" id="PTHR11662">
    <property type="entry name" value="SOLUTE CARRIER FAMILY 17"/>
    <property type="match status" value="1"/>
</dbReference>
<dbReference type="InterPro" id="IPR020846">
    <property type="entry name" value="MFS_dom"/>
</dbReference>
<feature type="transmembrane region" description="Helical" evidence="5">
    <location>
        <begin position="334"/>
        <end position="357"/>
    </location>
</feature>
<feature type="transmembrane region" description="Helical" evidence="5">
    <location>
        <begin position="369"/>
        <end position="397"/>
    </location>
</feature>
<dbReference type="AlphaFoldDB" id="A0A1Y5Y8C2"/>